<name>A0ABT1H6X9_9NOCA</name>
<feature type="domain" description="HTH merR-type" evidence="2">
    <location>
        <begin position="21"/>
        <end position="89"/>
    </location>
</feature>
<dbReference type="InterPro" id="IPR047057">
    <property type="entry name" value="MerR_fam"/>
</dbReference>
<dbReference type="InterPro" id="IPR009061">
    <property type="entry name" value="DNA-bd_dom_put_sf"/>
</dbReference>
<dbReference type="SUPFAM" id="SSF46955">
    <property type="entry name" value="Putative DNA-binding domain"/>
    <property type="match status" value="1"/>
</dbReference>
<keyword evidence="1" id="KW-0238">DNA-binding</keyword>
<dbReference type="InterPro" id="IPR000551">
    <property type="entry name" value="MerR-type_HTH_dom"/>
</dbReference>
<dbReference type="EMBL" id="JAMTCG010000005">
    <property type="protein sequence ID" value="MCP2161528.1"/>
    <property type="molecule type" value="Genomic_DNA"/>
</dbReference>
<dbReference type="SMART" id="SM00422">
    <property type="entry name" value="HTH_MERR"/>
    <property type="match status" value="1"/>
</dbReference>
<dbReference type="Pfam" id="PF13411">
    <property type="entry name" value="MerR_1"/>
    <property type="match status" value="1"/>
</dbReference>
<proteinExistence type="predicted"/>
<dbReference type="PANTHER" id="PTHR30204">
    <property type="entry name" value="REDOX-CYCLING DRUG-SENSING TRANSCRIPTIONAL ACTIVATOR SOXR"/>
    <property type="match status" value="1"/>
</dbReference>
<comment type="caution">
    <text evidence="3">The sequence shown here is derived from an EMBL/GenBank/DDBJ whole genome shotgun (WGS) entry which is preliminary data.</text>
</comment>
<dbReference type="PROSITE" id="PS50937">
    <property type="entry name" value="HTH_MERR_2"/>
    <property type="match status" value="1"/>
</dbReference>
<evidence type="ECO:0000313" key="4">
    <source>
        <dbReference type="Proteomes" id="UP001205740"/>
    </source>
</evidence>
<dbReference type="Proteomes" id="UP001205740">
    <property type="component" value="Unassembled WGS sequence"/>
</dbReference>
<protein>
    <submittedName>
        <fullName evidence="3">MerR HTH family regulatory protein</fullName>
    </submittedName>
</protein>
<organism evidence="3 4">
    <name type="scientific">Williamsia serinedens</name>
    <dbReference type="NCBI Taxonomy" id="391736"/>
    <lineage>
        <taxon>Bacteria</taxon>
        <taxon>Bacillati</taxon>
        <taxon>Actinomycetota</taxon>
        <taxon>Actinomycetes</taxon>
        <taxon>Mycobacteriales</taxon>
        <taxon>Nocardiaceae</taxon>
        <taxon>Williamsia</taxon>
    </lineage>
</organism>
<dbReference type="Gene3D" id="1.10.1660.10">
    <property type="match status" value="1"/>
</dbReference>
<keyword evidence="4" id="KW-1185">Reference proteome</keyword>
<dbReference type="PANTHER" id="PTHR30204:SF93">
    <property type="entry name" value="HTH MERR-TYPE DOMAIN-CONTAINING PROTEIN"/>
    <property type="match status" value="1"/>
</dbReference>
<evidence type="ECO:0000313" key="3">
    <source>
        <dbReference type="EMBL" id="MCP2161528.1"/>
    </source>
</evidence>
<gene>
    <name evidence="3" type="ORF">LX12_002727</name>
</gene>
<evidence type="ECO:0000256" key="1">
    <source>
        <dbReference type="ARBA" id="ARBA00023125"/>
    </source>
</evidence>
<evidence type="ECO:0000259" key="2">
    <source>
        <dbReference type="PROSITE" id="PS50937"/>
    </source>
</evidence>
<sequence length="266" mass="29224">MAQLGMERGPMSVSSSPAMTEYRIDDLARAAGTTTRNVRGYQDRGLLPRPLKRGRIAIYTDLHLARLTLINNLLKRGFTARHIADFIRGMQRGDDLAKVLGVDEILAEPWSTAKSERVTADGLRQIVGSSDDDDLAGLERINLVKRVDDGAAYVILDRDTVHGIGRLVDLGLSLPSIIQVFGKLEDQVDGAASTLISAAREEFVSRRGEGWVPEGEEESEWAAVLMSEMRETATKAAHNALNRALDRALRLELKDYLTQTPDDAAS</sequence>
<accession>A0ABT1H6X9</accession>
<reference evidence="3 4" key="1">
    <citation type="submission" date="2022-06" db="EMBL/GenBank/DDBJ databases">
        <title>Genomic Encyclopedia of Archaeal and Bacterial Type Strains, Phase II (KMG-II): from individual species to whole genera.</title>
        <authorList>
            <person name="Goeker M."/>
        </authorList>
    </citation>
    <scope>NUCLEOTIDE SEQUENCE [LARGE SCALE GENOMIC DNA]</scope>
    <source>
        <strain evidence="3 4">DSM 45037</strain>
    </source>
</reference>